<protein>
    <recommendedName>
        <fullName evidence="7">EF-hand domain-containing protein</fullName>
    </recommendedName>
</protein>
<gene>
    <name evidence="8" type="ORF">JD844_017854</name>
</gene>
<evidence type="ECO:0000256" key="6">
    <source>
        <dbReference type="SAM" id="MobiDB-lite"/>
    </source>
</evidence>
<dbReference type="InterPro" id="IPR052266">
    <property type="entry name" value="Miro-EF-hand_domain"/>
</dbReference>
<keyword evidence="3" id="KW-0677">Repeat</keyword>
<feature type="domain" description="EF-hand" evidence="7">
    <location>
        <begin position="361"/>
        <end position="396"/>
    </location>
</feature>
<comment type="caution">
    <text evidence="8">The sequence shown here is derived from an EMBL/GenBank/DDBJ whole genome shotgun (WGS) entry which is preliminary data.</text>
</comment>
<feature type="domain" description="EF-hand" evidence="7">
    <location>
        <begin position="102"/>
        <end position="137"/>
    </location>
</feature>
<evidence type="ECO:0000256" key="1">
    <source>
        <dbReference type="ARBA" id="ARBA00004370"/>
    </source>
</evidence>
<comment type="subcellular location">
    <subcellularLocation>
        <location evidence="1">Membrane</location>
    </subcellularLocation>
</comment>
<dbReference type="Pfam" id="PF13202">
    <property type="entry name" value="EF-hand_5"/>
    <property type="match status" value="1"/>
</dbReference>
<keyword evidence="2" id="KW-0479">Metal-binding</keyword>
<feature type="region of interest" description="Disordered" evidence="6">
    <location>
        <begin position="1"/>
        <end position="24"/>
    </location>
</feature>
<feature type="compositionally biased region" description="Polar residues" evidence="6">
    <location>
        <begin position="177"/>
        <end position="194"/>
    </location>
</feature>
<dbReference type="InterPro" id="IPR011992">
    <property type="entry name" value="EF-hand-dom_pair"/>
</dbReference>
<keyword evidence="9" id="KW-1185">Reference proteome</keyword>
<organism evidence="8 9">
    <name type="scientific">Phrynosoma platyrhinos</name>
    <name type="common">Desert horned lizard</name>
    <dbReference type="NCBI Taxonomy" id="52577"/>
    <lineage>
        <taxon>Eukaryota</taxon>
        <taxon>Metazoa</taxon>
        <taxon>Chordata</taxon>
        <taxon>Craniata</taxon>
        <taxon>Vertebrata</taxon>
        <taxon>Euteleostomi</taxon>
        <taxon>Lepidosauria</taxon>
        <taxon>Squamata</taxon>
        <taxon>Bifurcata</taxon>
        <taxon>Unidentata</taxon>
        <taxon>Episquamata</taxon>
        <taxon>Toxicofera</taxon>
        <taxon>Iguania</taxon>
        <taxon>Phrynosomatidae</taxon>
        <taxon>Phrynosomatinae</taxon>
        <taxon>Phrynosoma</taxon>
    </lineage>
</organism>
<name>A0ABQ7SMF7_PHRPL</name>
<evidence type="ECO:0000256" key="2">
    <source>
        <dbReference type="ARBA" id="ARBA00022723"/>
    </source>
</evidence>
<feature type="region of interest" description="Disordered" evidence="6">
    <location>
        <begin position="177"/>
        <end position="196"/>
    </location>
</feature>
<keyword evidence="5" id="KW-0472">Membrane</keyword>
<dbReference type="SMART" id="SM00054">
    <property type="entry name" value="EFh"/>
    <property type="match status" value="2"/>
</dbReference>
<evidence type="ECO:0000256" key="5">
    <source>
        <dbReference type="ARBA" id="ARBA00023136"/>
    </source>
</evidence>
<accession>A0ABQ7SMF7</accession>
<dbReference type="InterPro" id="IPR002048">
    <property type="entry name" value="EF_hand_dom"/>
</dbReference>
<dbReference type="InterPro" id="IPR018247">
    <property type="entry name" value="EF_Hand_1_Ca_BS"/>
</dbReference>
<sequence>MAGTEKSNASPFSEQTVSSESFNSQRSQNYEEEIFYKNCRAAYLAVFKSSLENIKSKEQLCLVLQQAGRNPSQKTVDKYWTPQTTTLNFDDFCFILNQAEPVKSTELLKAFAKIDANNNGYLLHSELSKILTTSGEKMSPDEFCKLYMTVNEQCLKNALEKLEADCKLKRQQFGNQLESSSEMARSPVSKTLPKTTRETEAGPLFRKGLRRSSSVPSYKICVSSTISMNASYNKNSKLTEANATKGWHCAQSKGCFFLQDNREIISHQYKLFLPQTSTVCITIKPAKLSQMEALYIFKDNETEDNLQLVCFTELRNKEVFGWRGKLDAGVYQLIPFTTGCKFKKVKKEIRGEAKLVYRDGSGKAVLSEIFEMIDLDGNGFLSLEEYNFFEMTTSGEKCDEDTWAICKESFEMKGNELTKQGFMDLILVEASEQGEELSLWKTLLSMGYSRAMDLTEACPFSIHIYADKCKPQIRPVCLETGGEQLKNAICVSVVNKGDAKPMDRNENIIIHTYKSDTQITVVIENKVCQHVMPLNDKEEWIYSCVYSVLS</sequence>
<evidence type="ECO:0000313" key="8">
    <source>
        <dbReference type="EMBL" id="KAH0618541.1"/>
    </source>
</evidence>
<reference evidence="8 9" key="1">
    <citation type="journal article" date="2022" name="Gigascience">
        <title>A chromosome-level genome assembly and annotation of the desert horned lizard, Phrynosoma platyrhinos, provides insight into chromosomal rearrangements among reptiles.</title>
        <authorList>
            <person name="Koochekian N."/>
            <person name="Ascanio A."/>
            <person name="Farleigh K."/>
            <person name="Card D.C."/>
            <person name="Schield D.R."/>
            <person name="Castoe T.A."/>
            <person name="Jezkova T."/>
        </authorList>
    </citation>
    <scope>NUCLEOTIDE SEQUENCE [LARGE SCALE GENOMIC DNA]</scope>
    <source>
        <strain evidence="8">NK-2021</strain>
    </source>
</reference>
<evidence type="ECO:0000313" key="9">
    <source>
        <dbReference type="Proteomes" id="UP000826234"/>
    </source>
</evidence>
<keyword evidence="4" id="KW-0106">Calcium</keyword>
<dbReference type="SUPFAM" id="SSF47473">
    <property type="entry name" value="EF-hand"/>
    <property type="match status" value="2"/>
</dbReference>
<evidence type="ECO:0000256" key="3">
    <source>
        <dbReference type="ARBA" id="ARBA00022737"/>
    </source>
</evidence>
<dbReference type="PANTHER" id="PTHR46819:SF1">
    <property type="entry name" value="EF-HAND CALCIUM-BINDING DOMAIN-CONTAINING PROTEIN 7"/>
    <property type="match status" value="1"/>
</dbReference>
<dbReference type="PROSITE" id="PS00018">
    <property type="entry name" value="EF_HAND_1"/>
    <property type="match status" value="1"/>
</dbReference>
<proteinExistence type="predicted"/>
<dbReference type="EMBL" id="JAIPUX010005289">
    <property type="protein sequence ID" value="KAH0618541.1"/>
    <property type="molecule type" value="Genomic_DNA"/>
</dbReference>
<evidence type="ECO:0000259" key="7">
    <source>
        <dbReference type="PROSITE" id="PS50222"/>
    </source>
</evidence>
<dbReference type="PANTHER" id="PTHR46819">
    <property type="entry name" value="EF-HAND CALCIUM-BINDING DOMAIN-CONTAINING PROTEIN 7"/>
    <property type="match status" value="1"/>
</dbReference>
<evidence type="ECO:0000256" key="4">
    <source>
        <dbReference type="ARBA" id="ARBA00022837"/>
    </source>
</evidence>
<dbReference type="Proteomes" id="UP000826234">
    <property type="component" value="Unassembled WGS sequence"/>
</dbReference>
<dbReference type="PROSITE" id="PS50222">
    <property type="entry name" value="EF_HAND_2"/>
    <property type="match status" value="2"/>
</dbReference>
<dbReference type="Gene3D" id="1.10.238.10">
    <property type="entry name" value="EF-hand"/>
    <property type="match status" value="2"/>
</dbReference>